<protein>
    <submittedName>
        <fullName evidence="2">Oidioi.mRNA.OKI2018_I69.PAR.g10167.t1.cds</fullName>
    </submittedName>
</protein>
<feature type="transmembrane region" description="Helical" evidence="1">
    <location>
        <begin position="125"/>
        <end position="151"/>
    </location>
</feature>
<accession>A0ABN7RS94</accession>
<evidence type="ECO:0000313" key="3">
    <source>
        <dbReference type="Proteomes" id="UP001158576"/>
    </source>
</evidence>
<name>A0ABN7RS94_OIKDI</name>
<keyword evidence="1" id="KW-1133">Transmembrane helix</keyword>
<feature type="transmembrane region" description="Helical" evidence="1">
    <location>
        <begin position="91"/>
        <end position="113"/>
    </location>
</feature>
<evidence type="ECO:0000256" key="1">
    <source>
        <dbReference type="SAM" id="Phobius"/>
    </source>
</evidence>
<evidence type="ECO:0000313" key="2">
    <source>
        <dbReference type="EMBL" id="CAG5082614.1"/>
    </source>
</evidence>
<gene>
    <name evidence="2" type="ORF">OKIOD_LOCUS1725</name>
</gene>
<dbReference type="Proteomes" id="UP001158576">
    <property type="component" value="Chromosome PAR"/>
</dbReference>
<sequence>MGLCSNPEPCGATVVLLVFASLIWLLGSTLSLIWAISAKRGLNAGEQGQYRTLLVLKFVLILLSFDFLNAFVGNVLLSLRITGVITGIGDAIFIGSEIALLTAPAVTLSFIGIYRLQASRDVAGLTFDAGLGIGTILSLSLATCICSGFLRSEHEDFAFVIPAVMSLISIAGNGVCSYLTHQNIIKRFPTERDLSFRRLAISVGFQAVLSIPFIVTSFGWLYGGAPLDVDFTMTSLRLSSITNGFIYGWTNRRALPYFRKLLRLKEFEALPRASAIEVPKSPVPSVSGQINAAFKDEVL</sequence>
<feature type="transmembrane region" description="Helical" evidence="1">
    <location>
        <begin position="58"/>
        <end position="79"/>
    </location>
</feature>
<feature type="transmembrane region" description="Helical" evidence="1">
    <location>
        <begin position="199"/>
        <end position="222"/>
    </location>
</feature>
<keyword evidence="1" id="KW-0472">Membrane</keyword>
<feature type="transmembrane region" description="Helical" evidence="1">
    <location>
        <begin position="234"/>
        <end position="250"/>
    </location>
</feature>
<keyword evidence="1" id="KW-0812">Transmembrane</keyword>
<keyword evidence="3" id="KW-1185">Reference proteome</keyword>
<reference evidence="2 3" key="1">
    <citation type="submission" date="2021-04" db="EMBL/GenBank/DDBJ databases">
        <authorList>
            <person name="Bliznina A."/>
        </authorList>
    </citation>
    <scope>NUCLEOTIDE SEQUENCE [LARGE SCALE GENOMIC DNA]</scope>
</reference>
<feature type="transmembrane region" description="Helical" evidence="1">
    <location>
        <begin position="12"/>
        <end position="37"/>
    </location>
</feature>
<feature type="transmembrane region" description="Helical" evidence="1">
    <location>
        <begin position="157"/>
        <end position="179"/>
    </location>
</feature>
<dbReference type="EMBL" id="OU015568">
    <property type="protein sequence ID" value="CAG5082614.1"/>
    <property type="molecule type" value="Genomic_DNA"/>
</dbReference>
<proteinExistence type="predicted"/>
<organism evidence="2 3">
    <name type="scientific">Oikopleura dioica</name>
    <name type="common">Tunicate</name>
    <dbReference type="NCBI Taxonomy" id="34765"/>
    <lineage>
        <taxon>Eukaryota</taxon>
        <taxon>Metazoa</taxon>
        <taxon>Chordata</taxon>
        <taxon>Tunicata</taxon>
        <taxon>Appendicularia</taxon>
        <taxon>Copelata</taxon>
        <taxon>Oikopleuridae</taxon>
        <taxon>Oikopleura</taxon>
    </lineage>
</organism>